<dbReference type="GO" id="GO:0050661">
    <property type="term" value="F:NADP binding"/>
    <property type="evidence" value="ECO:0007669"/>
    <property type="project" value="InterPro"/>
</dbReference>
<evidence type="ECO:0000256" key="6">
    <source>
        <dbReference type="ARBA" id="ARBA00023002"/>
    </source>
</evidence>
<evidence type="ECO:0000256" key="4">
    <source>
        <dbReference type="ARBA" id="ARBA00022827"/>
    </source>
</evidence>
<evidence type="ECO:0000313" key="8">
    <source>
        <dbReference type="EMBL" id="KAG6117476.1"/>
    </source>
</evidence>
<dbReference type="Gene3D" id="3.50.50.60">
    <property type="entry name" value="FAD/NAD(P)-binding domain"/>
    <property type="match status" value="2"/>
</dbReference>
<evidence type="ECO:0000256" key="7">
    <source>
        <dbReference type="ARBA" id="ARBA00023033"/>
    </source>
</evidence>
<dbReference type="InterPro" id="IPR000960">
    <property type="entry name" value="Flavin_mOase"/>
</dbReference>
<comment type="similarity">
    <text evidence="2">Belongs to the FMO family.</text>
</comment>
<dbReference type="InterPro" id="IPR036188">
    <property type="entry name" value="FAD/NAD-bd_sf"/>
</dbReference>
<proteinExistence type="inferred from homology"/>
<dbReference type="InterPro" id="IPR020946">
    <property type="entry name" value="Flavin_mOase-like"/>
</dbReference>
<dbReference type="PANTHER" id="PTHR23023">
    <property type="entry name" value="DIMETHYLANILINE MONOOXYGENASE"/>
    <property type="match status" value="1"/>
</dbReference>
<evidence type="ECO:0000256" key="1">
    <source>
        <dbReference type="ARBA" id="ARBA00001974"/>
    </source>
</evidence>
<evidence type="ECO:0000256" key="3">
    <source>
        <dbReference type="ARBA" id="ARBA00022630"/>
    </source>
</evidence>
<evidence type="ECO:0008006" key="10">
    <source>
        <dbReference type="Google" id="ProtNLM"/>
    </source>
</evidence>
<dbReference type="SUPFAM" id="SSF51905">
    <property type="entry name" value="FAD/NAD(P)-binding domain"/>
    <property type="match status" value="2"/>
</dbReference>
<dbReference type="Pfam" id="PF00743">
    <property type="entry name" value="FMO-like"/>
    <property type="match status" value="2"/>
</dbReference>
<dbReference type="GO" id="GO:0004499">
    <property type="term" value="F:N,N-dimethylaniline monooxygenase activity"/>
    <property type="evidence" value="ECO:0007669"/>
    <property type="project" value="InterPro"/>
</dbReference>
<accession>A0A9P7TYD5</accession>
<keyword evidence="3" id="KW-0285">Flavoprotein</keyword>
<keyword evidence="4" id="KW-0274">FAD</keyword>
<comment type="cofactor">
    <cofactor evidence="1">
        <name>FAD</name>
        <dbReference type="ChEBI" id="CHEBI:57692"/>
    </cofactor>
</comment>
<dbReference type="Pfam" id="PF13450">
    <property type="entry name" value="NAD_binding_8"/>
    <property type="match status" value="1"/>
</dbReference>
<keyword evidence="5" id="KW-0521">NADP</keyword>
<organism evidence="8 9">
    <name type="scientific">Claviceps humidiphila</name>
    <dbReference type="NCBI Taxonomy" id="1294629"/>
    <lineage>
        <taxon>Eukaryota</taxon>
        <taxon>Fungi</taxon>
        <taxon>Dikarya</taxon>
        <taxon>Ascomycota</taxon>
        <taxon>Pezizomycotina</taxon>
        <taxon>Sordariomycetes</taxon>
        <taxon>Hypocreomycetidae</taxon>
        <taxon>Hypocreales</taxon>
        <taxon>Clavicipitaceae</taxon>
        <taxon>Claviceps</taxon>
    </lineage>
</organism>
<dbReference type="FunFam" id="3.50.50.60:FF:000138">
    <property type="entry name" value="Flavin-containing monooxygenase"/>
    <property type="match status" value="1"/>
</dbReference>
<dbReference type="GO" id="GO:0050660">
    <property type="term" value="F:flavin adenine dinucleotide binding"/>
    <property type="evidence" value="ECO:0007669"/>
    <property type="project" value="InterPro"/>
</dbReference>
<dbReference type="AlphaFoldDB" id="A0A9P7TYD5"/>
<reference evidence="8 9" key="1">
    <citation type="journal article" date="2020" name="bioRxiv">
        <title>Whole genome comparisons of ergot fungi reveals the divergence and evolution of species within the genus Claviceps are the result of varying mechanisms driving genome evolution and host range expansion.</title>
        <authorList>
            <person name="Wyka S.A."/>
            <person name="Mondo S.J."/>
            <person name="Liu M."/>
            <person name="Dettman J."/>
            <person name="Nalam V."/>
            <person name="Broders K.D."/>
        </authorList>
    </citation>
    <scope>NUCLEOTIDE SEQUENCE [LARGE SCALE GENOMIC DNA]</scope>
    <source>
        <strain evidence="8 9">LM576</strain>
    </source>
</reference>
<name>A0A9P7TYD5_9HYPO</name>
<dbReference type="PRINTS" id="PR00370">
    <property type="entry name" value="FMOXYGENASE"/>
</dbReference>
<dbReference type="EMBL" id="SRQM01000137">
    <property type="protein sequence ID" value="KAG6117476.1"/>
    <property type="molecule type" value="Genomic_DNA"/>
</dbReference>
<comment type="caution">
    <text evidence="8">The sequence shown here is derived from an EMBL/GenBank/DDBJ whole genome shotgun (WGS) entry which is preliminary data.</text>
</comment>
<evidence type="ECO:0000313" key="9">
    <source>
        <dbReference type="Proteomes" id="UP000732380"/>
    </source>
</evidence>
<dbReference type="Proteomes" id="UP000732380">
    <property type="component" value="Unassembled WGS sequence"/>
</dbReference>
<keyword evidence="6" id="KW-0560">Oxidoreductase</keyword>
<gene>
    <name evidence="8" type="ORF">E4U13_001037</name>
</gene>
<protein>
    <recommendedName>
        <fullName evidence="10">Thiol-specific monooxygenase</fullName>
    </recommendedName>
</protein>
<sequence>MGSLSPRSFHVRRIAVIGAGPCGLAAAKYLKAQGAFDKIAIFEQQTEVGGVWNYDTVVPASNPVPQTSPFYLPDKPECNERDGIPIFPSPMYDKLHTNIPKTLMKFSDLDFPPEAWVFPSRQDVQKYIVQYAQDVRDLIRFRSQVARVQLREEGGGDGDQKRDVWQVDARSVVDGNESSETFDAVVVANGHYSTPFIPDVKNISSFHDAHPSVIIHSRLYHSADAFAGKKTIVVGNGPSGLDIAYQLSRVTKGLTLLSVKHATPAAKLEHVGCREVAEIDEFLVDERGVRLKDGTVETDVDAIIFCTGFRFSLPFLGPLEKQIITNGACVHGLYNHLFLIDHPTLVFPLLNMRVVPFPLSEAQAAVISAVWSNSLALPPKEDMIRWNRDTEEESGDNLHALPDAKDGLYMNHLHDWAMKATKLGKEPPRWGDIEFWIRSNISAAKTLFEAYGCKAKTLEELGFTFSSPETVYRSTSI</sequence>
<evidence type="ECO:0000256" key="2">
    <source>
        <dbReference type="ARBA" id="ARBA00009183"/>
    </source>
</evidence>
<keyword evidence="9" id="KW-1185">Reference proteome</keyword>
<evidence type="ECO:0000256" key="5">
    <source>
        <dbReference type="ARBA" id="ARBA00022857"/>
    </source>
</evidence>
<dbReference type="PIRSF" id="PIRSF000332">
    <property type="entry name" value="FMO"/>
    <property type="match status" value="1"/>
</dbReference>
<keyword evidence="7" id="KW-0503">Monooxygenase</keyword>
<dbReference type="InterPro" id="IPR050346">
    <property type="entry name" value="FMO-like"/>
</dbReference>